<keyword evidence="4 7" id="KW-0574">Periplasm</keyword>
<keyword evidence="11" id="KW-1185">Reference proteome</keyword>
<comment type="similarity">
    <text evidence="2 7">Belongs to the thioredoxin family. DsbC subfamily.</text>
</comment>
<feature type="chain" id="PRO_5041489402" description="Thiol:disulfide interchange protein" evidence="7">
    <location>
        <begin position="25"/>
        <end position="243"/>
    </location>
</feature>
<protein>
    <recommendedName>
        <fullName evidence="7">Thiol:disulfide interchange protein</fullName>
    </recommendedName>
</protein>
<dbReference type="InterPro" id="IPR051470">
    <property type="entry name" value="Thiol:disulfide_interchange"/>
</dbReference>
<comment type="function">
    <text evidence="7">Required for disulfide bond formation in some periplasmic proteins. Acts by transferring its disulfide bond to other proteins and is reduced in the process.</text>
</comment>
<comment type="caution">
    <text evidence="10">The sequence shown here is derived from an EMBL/GenBank/DDBJ whole genome shotgun (WGS) entry which is preliminary data.</text>
</comment>
<dbReference type="Gene3D" id="3.40.30.10">
    <property type="entry name" value="Glutaredoxin"/>
    <property type="match status" value="1"/>
</dbReference>
<feature type="signal peptide" evidence="7">
    <location>
        <begin position="1"/>
        <end position="24"/>
    </location>
</feature>
<dbReference type="InterPro" id="IPR033954">
    <property type="entry name" value="DiS-bond_Isoase_DsbC/G"/>
</dbReference>
<feature type="domain" description="Disulphide bond isomerase DsbC/G N-terminal" evidence="8">
    <location>
        <begin position="20"/>
        <end position="91"/>
    </location>
</feature>
<comment type="subcellular location">
    <subcellularLocation>
        <location evidence="1 7">Periplasm</location>
    </subcellularLocation>
</comment>
<dbReference type="EMBL" id="JAPIVE010000003">
    <property type="protein sequence ID" value="MCX2525033.1"/>
    <property type="molecule type" value="Genomic_DNA"/>
</dbReference>
<evidence type="ECO:0000313" key="11">
    <source>
        <dbReference type="Proteomes" id="UP001165678"/>
    </source>
</evidence>
<evidence type="ECO:0000256" key="5">
    <source>
        <dbReference type="ARBA" id="ARBA00023157"/>
    </source>
</evidence>
<dbReference type="Pfam" id="PF13098">
    <property type="entry name" value="Thioredoxin_2"/>
    <property type="match status" value="1"/>
</dbReference>
<dbReference type="Pfam" id="PF10411">
    <property type="entry name" value="DsbC_N"/>
    <property type="match status" value="1"/>
</dbReference>
<evidence type="ECO:0000256" key="6">
    <source>
        <dbReference type="ARBA" id="ARBA00023284"/>
    </source>
</evidence>
<name>A0AA41ZJE3_9GAMM</name>
<dbReference type="InterPro" id="IPR018950">
    <property type="entry name" value="DiS-bond_isomerase_DsbC/G_N"/>
</dbReference>
<evidence type="ECO:0000256" key="2">
    <source>
        <dbReference type="ARBA" id="ARBA00009813"/>
    </source>
</evidence>
<dbReference type="InterPro" id="IPR036249">
    <property type="entry name" value="Thioredoxin-like_sf"/>
</dbReference>
<dbReference type="InterPro" id="IPR012336">
    <property type="entry name" value="Thioredoxin-like_fold"/>
</dbReference>
<evidence type="ECO:0000256" key="4">
    <source>
        <dbReference type="ARBA" id="ARBA00022764"/>
    </source>
</evidence>
<dbReference type="Gene3D" id="3.10.450.70">
    <property type="entry name" value="Disulphide bond isomerase, DsbC/G, N-terminal"/>
    <property type="match status" value="1"/>
</dbReference>
<gene>
    <name evidence="10" type="ORF">OQ287_12340</name>
</gene>
<evidence type="ECO:0000259" key="8">
    <source>
        <dbReference type="Pfam" id="PF10411"/>
    </source>
</evidence>
<organism evidence="10 11">
    <name type="scientific">Larsenimonas rhizosphaerae</name>
    <dbReference type="NCBI Taxonomy" id="2944682"/>
    <lineage>
        <taxon>Bacteria</taxon>
        <taxon>Pseudomonadati</taxon>
        <taxon>Pseudomonadota</taxon>
        <taxon>Gammaproteobacteria</taxon>
        <taxon>Oceanospirillales</taxon>
        <taxon>Halomonadaceae</taxon>
        <taxon>Larsenimonas</taxon>
    </lineage>
</organism>
<dbReference type="PROSITE" id="PS00194">
    <property type="entry name" value="THIOREDOXIN_1"/>
    <property type="match status" value="1"/>
</dbReference>
<keyword evidence="6 7" id="KW-0676">Redox-active center</keyword>
<dbReference type="PANTHER" id="PTHR35272:SF3">
    <property type="entry name" value="THIOL:DISULFIDE INTERCHANGE PROTEIN DSBC"/>
    <property type="match status" value="1"/>
</dbReference>
<dbReference type="Proteomes" id="UP001165678">
    <property type="component" value="Unassembled WGS sequence"/>
</dbReference>
<evidence type="ECO:0000256" key="3">
    <source>
        <dbReference type="ARBA" id="ARBA00022729"/>
    </source>
</evidence>
<dbReference type="PANTHER" id="PTHR35272">
    <property type="entry name" value="THIOL:DISULFIDE INTERCHANGE PROTEIN DSBC-RELATED"/>
    <property type="match status" value="1"/>
</dbReference>
<reference evidence="10" key="1">
    <citation type="submission" date="2022-11" db="EMBL/GenBank/DDBJ databases">
        <title>Larsenimonas rhizosphaerae sp. nov., isolated from a tidal mudflat.</title>
        <authorList>
            <person name="Lee S.D."/>
            <person name="Kim I.S."/>
        </authorList>
    </citation>
    <scope>NUCLEOTIDE SEQUENCE</scope>
    <source>
        <strain evidence="10">GH2-1</strain>
    </source>
</reference>
<evidence type="ECO:0000256" key="7">
    <source>
        <dbReference type="RuleBase" id="RU364038"/>
    </source>
</evidence>
<evidence type="ECO:0000313" key="10">
    <source>
        <dbReference type="EMBL" id="MCX2525033.1"/>
    </source>
</evidence>
<dbReference type="RefSeq" id="WP_250938843.1">
    <property type="nucleotide sequence ID" value="NZ_JAMLJK010000003.1"/>
</dbReference>
<dbReference type="AlphaFoldDB" id="A0AA41ZJE3"/>
<dbReference type="InterPro" id="IPR017937">
    <property type="entry name" value="Thioredoxin_CS"/>
</dbReference>
<keyword evidence="5" id="KW-1015">Disulfide bond</keyword>
<dbReference type="InterPro" id="IPR009094">
    <property type="entry name" value="DiS-bond_isomerase_DsbC/G_N_sf"/>
</dbReference>
<sequence length="243" mass="26372">MLSRICAVLALASCASVLSSAAMADDQALLDNLVVNGQKMPVQSVASTPLPGINEVHLASGETFYTDDKGRYLLVGDLYENTEGGLVNLSEQQRNEKRKAQMDQVSEQDMVIFRPAGKVRHVLTVFTDTTCPYCHKLHDDVPALNKAGIEVRYLAFPRAGMGSRGAEELAGVWCSKNRSEAMTAAMKGDAKRGRTRCDSTVAAQYQLGQQIGIQGTPAIVLPDGQMIAGYLPAQRLIQMLEKR</sequence>
<evidence type="ECO:0000259" key="9">
    <source>
        <dbReference type="Pfam" id="PF13098"/>
    </source>
</evidence>
<dbReference type="SUPFAM" id="SSF52833">
    <property type="entry name" value="Thioredoxin-like"/>
    <property type="match status" value="1"/>
</dbReference>
<keyword evidence="3 7" id="KW-0732">Signal</keyword>
<proteinExistence type="inferred from homology"/>
<evidence type="ECO:0000256" key="1">
    <source>
        <dbReference type="ARBA" id="ARBA00004418"/>
    </source>
</evidence>
<accession>A0AA41ZJE3</accession>
<dbReference type="GO" id="GO:0042597">
    <property type="term" value="C:periplasmic space"/>
    <property type="evidence" value="ECO:0007669"/>
    <property type="project" value="UniProtKB-SubCell"/>
</dbReference>
<dbReference type="SUPFAM" id="SSF54423">
    <property type="entry name" value="DsbC/DsbG N-terminal domain-like"/>
    <property type="match status" value="1"/>
</dbReference>
<dbReference type="CDD" id="cd03020">
    <property type="entry name" value="DsbA_DsbC_DsbG"/>
    <property type="match status" value="1"/>
</dbReference>
<feature type="domain" description="Thioredoxin-like fold" evidence="9">
    <location>
        <begin position="117"/>
        <end position="240"/>
    </location>
</feature>